<dbReference type="PANTHER" id="PTHR46082">
    <property type="entry name" value="ATP/GTP-BINDING PROTEIN-RELATED"/>
    <property type="match status" value="1"/>
</dbReference>
<dbReference type="Proteomes" id="UP001301769">
    <property type="component" value="Unassembled WGS sequence"/>
</dbReference>
<dbReference type="GO" id="GO:0043531">
    <property type="term" value="F:ADP binding"/>
    <property type="evidence" value="ECO:0007669"/>
    <property type="project" value="InterPro"/>
</dbReference>
<dbReference type="SUPFAM" id="SSF48452">
    <property type="entry name" value="TPR-like"/>
    <property type="match status" value="2"/>
</dbReference>
<comment type="caution">
    <text evidence="1">The sequence shown here is derived from an EMBL/GenBank/DDBJ whole genome shotgun (WGS) entry which is preliminary data.</text>
</comment>
<organism evidence="1 2">
    <name type="scientific">Rhypophila decipiens</name>
    <dbReference type="NCBI Taxonomy" id="261697"/>
    <lineage>
        <taxon>Eukaryota</taxon>
        <taxon>Fungi</taxon>
        <taxon>Dikarya</taxon>
        <taxon>Ascomycota</taxon>
        <taxon>Pezizomycotina</taxon>
        <taxon>Sordariomycetes</taxon>
        <taxon>Sordariomycetidae</taxon>
        <taxon>Sordariales</taxon>
        <taxon>Naviculisporaceae</taxon>
        <taxon>Rhypophila</taxon>
    </lineage>
</organism>
<gene>
    <name evidence="1" type="ORF">QBC37DRAFT_79701</name>
</gene>
<dbReference type="InterPro" id="IPR053137">
    <property type="entry name" value="NLR-like"/>
</dbReference>
<reference evidence="1" key="2">
    <citation type="submission" date="2023-05" db="EMBL/GenBank/DDBJ databases">
        <authorList>
            <consortium name="Lawrence Berkeley National Laboratory"/>
            <person name="Steindorff A."/>
            <person name="Hensen N."/>
            <person name="Bonometti L."/>
            <person name="Westerberg I."/>
            <person name="Brannstrom I.O."/>
            <person name="Guillou S."/>
            <person name="Cros-Aarteil S."/>
            <person name="Calhoun S."/>
            <person name="Haridas S."/>
            <person name="Kuo A."/>
            <person name="Mondo S."/>
            <person name="Pangilinan J."/>
            <person name="Riley R."/>
            <person name="Labutti K."/>
            <person name="Andreopoulos B."/>
            <person name="Lipzen A."/>
            <person name="Chen C."/>
            <person name="Yanf M."/>
            <person name="Daum C."/>
            <person name="Ng V."/>
            <person name="Clum A."/>
            <person name="Ohm R."/>
            <person name="Martin F."/>
            <person name="Silar P."/>
            <person name="Natvig D."/>
            <person name="Lalanne C."/>
            <person name="Gautier V."/>
            <person name="Ament-Velasquez S.L."/>
            <person name="Kruys A."/>
            <person name="Hutchinson M.I."/>
            <person name="Powell A.J."/>
            <person name="Barry K."/>
            <person name="Miller A.N."/>
            <person name="Grigoriev I.V."/>
            <person name="Debuchy R."/>
            <person name="Gladieux P."/>
            <person name="Thoren M.H."/>
            <person name="Johannesson H."/>
        </authorList>
    </citation>
    <scope>NUCLEOTIDE SEQUENCE</scope>
    <source>
        <strain evidence="1">PSN293</strain>
    </source>
</reference>
<evidence type="ECO:0008006" key="3">
    <source>
        <dbReference type="Google" id="ProtNLM"/>
    </source>
</evidence>
<keyword evidence="2" id="KW-1185">Reference proteome</keyword>
<dbReference type="Gene3D" id="3.40.50.300">
    <property type="entry name" value="P-loop containing nucleotide triphosphate hydrolases"/>
    <property type="match status" value="1"/>
</dbReference>
<dbReference type="InterPro" id="IPR011990">
    <property type="entry name" value="TPR-like_helical_dom_sf"/>
</dbReference>
<protein>
    <recommendedName>
        <fullName evidence="3">Kinesin light chain</fullName>
    </recommendedName>
</protein>
<name>A0AAN7B4Y1_9PEZI</name>
<dbReference type="Gene3D" id="1.25.40.10">
    <property type="entry name" value="Tetratricopeptide repeat domain"/>
    <property type="match status" value="2"/>
</dbReference>
<accession>A0AAN7B4Y1</accession>
<proteinExistence type="predicted"/>
<dbReference type="AlphaFoldDB" id="A0AAN7B4Y1"/>
<evidence type="ECO:0000313" key="2">
    <source>
        <dbReference type="Proteomes" id="UP001301769"/>
    </source>
</evidence>
<dbReference type="PANTHER" id="PTHR46082:SF6">
    <property type="entry name" value="AAA+ ATPASE DOMAIN-CONTAINING PROTEIN-RELATED"/>
    <property type="match status" value="1"/>
</dbReference>
<dbReference type="SUPFAM" id="SSF52540">
    <property type="entry name" value="P-loop containing nucleoside triphosphate hydrolases"/>
    <property type="match status" value="1"/>
</dbReference>
<dbReference type="EMBL" id="MU858249">
    <property type="protein sequence ID" value="KAK4208315.1"/>
    <property type="molecule type" value="Genomic_DNA"/>
</dbReference>
<dbReference type="InterPro" id="IPR027417">
    <property type="entry name" value="P-loop_NTPase"/>
</dbReference>
<evidence type="ECO:0000313" key="1">
    <source>
        <dbReference type="EMBL" id="KAK4208315.1"/>
    </source>
</evidence>
<dbReference type="Pfam" id="PF13424">
    <property type="entry name" value="TPR_12"/>
    <property type="match status" value="2"/>
</dbReference>
<reference evidence="1" key="1">
    <citation type="journal article" date="2023" name="Mol. Phylogenet. Evol.">
        <title>Genome-scale phylogeny and comparative genomics of the fungal order Sordariales.</title>
        <authorList>
            <person name="Hensen N."/>
            <person name="Bonometti L."/>
            <person name="Westerberg I."/>
            <person name="Brannstrom I.O."/>
            <person name="Guillou S."/>
            <person name="Cros-Aarteil S."/>
            <person name="Calhoun S."/>
            <person name="Haridas S."/>
            <person name="Kuo A."/>
            <person name="Mondo S."/>
            <person name="Pangilinan J."/>
            <person name="Riley R."/>
            <person name="LaButti K."/>
            <person name="Andreopoulos B."/>
            <person name="Lipzen A."/>
            <person name="Chen C."/>
            <person name="Yan M."/>
            <person name="Daum C."/>
            <person name="Ng V."/>
            <person name="Clum A."/>
            <person name="Steindorff A."/>
            <person name="Ohm R.A."/>
            <person name="Martin F."/>
            <person name="Silar P."/>
            <person name="Natvig D.O."/>
            <person name="Lalanne C."/>
            <person name="Gautier V."/>
            <person name="Ament-Velasquez S.L."/>
            <person name="Kruys A."/>
            <person name="Hutchinson M.I."/>
            <person name="Powell A.J."/>
            <person name="Barry K."/>
            <person name="Miller A.N."/>
            <person name="Grigoriev I.V."/>
            <person name="Debuchy R."/>
            <person name="Gladieux P."/>
            <person name="Hiltunen Thoren M."/>
            <person name="Johannesson H."/>
        </authorList>
    </citation>
    <scope>NUCLEOTIDE SEQUENCE</scope>
    <source>
        <strain evidence="1">PSN293</strain>
    </source>
</reference>
<sequence length="1100" mass="124213">MADPFSIVAGAAGLADLCLRTVNIIRKIHNEAGHIDGHLGSLVKEMQGMENLCYLIESELTRDGQDDDEVADGKMGNPRGQMKGRLNATREIVEKLYNIVRKISGQSSLPSSGKLEVYRRTIKTLLHESDLSNCRALLAAHQDSMHLLLTIITSRNLNELSDNLQSKAQKIHLQLADLQESKQSAATLDAMQGLREALNSVSAAMDMVSSNQHFHTPQSVSSLFTGREAELRELGNYFLPKRDHSTRETGQGQRRFVVYGLGGSGKTQFCSKFAYDNQDRFWGVFWIDASTPERITQTLGTIAEIAKREKTESAALDWLSTLPNRWLLIIDNADDPDVPLERYFPKGNRGNILVTTRNPAFKVHGNVGPRFYDFGGLESKDAIQLLLKASEEPVPWDEARQELAETINKRLGSLALAIIHAGAAIRDRLCSLKDYLSYYRRMLNRIRSQGIRLNKRTDVAIFTTWEICYERLEQRKTNAAIDARQLLNVFAFFHRENISPAILKRAMINAEREAAAEKIQESESADTSSPKKRLSWGIQSRQIRVAMLGYLFKNRSPPALPHVVRDGRRPGGADDAGDRIQEALKELIAMSLITYHDDNDTISMHPIVHTWARERPQMTLADQALWADVAGNVLAASVLLPSIPGLTSEDERYNVGLLPHVEHVDVSRKAIANQLSKKWDAERTIFSRLAALVPNIIPDTDKMRMSAKFAVVYGVNGKWHNAEELLRSVSAFLNQYLGRQHKRSREVSRLLSSMYWHMGRLDDAARVQNELVQICRTHLGPFHPDTLRAVGELGRVYQHQGKYTDARQLQEAVLDNMKKLLPDNHEYTVDLMDRLGSTQHKFWDFEKAYRLHSAAARGMEKRHGPTHARTLEAKENMCRAVVMLGNEALEAAPDLIKEVLTVRKQALKIMQEVHDKRKADLGKENPYTLLAKVNLAIVMGAAGRLHDAEELVREGLPVAERNLGHDHLGTMLGRQVLAGIWLEQGRHEEAEELLLKVSESQKKIPSPRGDFHPDRLGSLIQLARCCFMLGKIERAIEVCDETIRGFESIDAGKHPLAVRLRTARMRMWDLVECKSPVYYEEDRRPERHDVVFPCILFAND</sequence>